<proteinExistence type="predicted"/>
<keyword evidence="1" id="KW-0812">Transmembrane</keyword>
<evidence type="ECO:0000313" key="3">
    <source>
        <dbReference type="Proteomes" id="UP000190657"/>
    </source>
</evidence>
<keyword evidence="1" id="KW-0472">Membrane</keyword>
<gene>
    <name evidence="2" type="ORF">SAMN02745114_00901</name>
</gene>
<name>A0A1T4LIS2_9FIRM</name>
<feature type="transmembrane region" description="Helical" evidence="1">
    <location>
        <begin position="112"/>
        <end position="130"/>
    </location>
</feature>
<accession>A0A1T4LIS2</accession>
<organism evidence="2 3">
    <name type="scientific">Eubacterium coprostanoligenes</name>
    <dbReference type="NCBI Taxonomy" id="290054"/>
    <lineage>
        <taxon>Bacteria</taxon>
        <taxon>Bacillati</taxon>
        <taxon>Bacillota</taxon>
        <taxon>Clostridia</taxon>
        <taxon>Eubacteriales</taxon>
        <taxon>Eubacteriaceae</taxon>
        <taxon>Eubacterium</taxon>
    </lineage>
</organism>
<keyword evidence="1" id="KW-1133">Transmembrane helix</keyword>
<dbReference type="EMBL" id="FUWW01000008">
    <property type="protein sequence ID" value="SJZ54304.1"/>
    <property type="molecule type" value="Genomic_DNA"/>
</dbReference>
<sequence>MSNSIKKKINLCRALIDTANYILPEIKLKQTPPCEILASERLKSLDFVGQDMLLAEQKAKTPLNDEENEAIGHFFYSLGKFDVQNQIKQIEFFKEYMSSAVRKYEVEYKSKSKIYVSIGFSFGTVIALVLI</sequence>
<dbReference type="AlphaFoldDB" id="A0A1T4LIS2"/>
<protein>
    <submittedName>
        <fullName evidence="2">Stage III sporulation protein AB</fullName>
    </submittedName>
</protein>
<dbReference type="RefSeq" id="WP_242941743.1">
    <property type="nucleotide sequence ID" value="NZ_FUWW01000008.1"/>
</dbReference>
<dbReference type="STRING" id="290054.SAMN02745114_00901"/>
<dbReference type="Pfam" id="PF09548">
    <property type="entry name" value="Spore_III_AB"/>
    <property type="match status" value="1"/>
</dbReference>
<evidence type="ECO:0000256" key="1">
    <source>
        <dbReference type="SAM" id="Phobius"/>
    </source>
</evidence>
<evidence type="ECO:0000313" key="2">
    <source>
        <dbReference type="EMBL" id="SJZ54304.1"/>
    </source>
</evidence>
<dbReference type="InterPro" id="IPR014198">
    <property type="entry name" value="Spore_III_AB"/>
</dbReference>
<dbReference type="Proteomes" id="UP000190657">
    <property type="component" value="Unassembled WGS sequence"/>
</dbReference>
<reference evidence="2 3" key="1">
    <citation type="submission" date="2017-02" db="EMBL/GenBank/DDBJ databases">
        <authorList>
            <person name="Peterson S.W."/>
        </authorList>
    </citation>
    <scope>NUCLEOTIDE SEQUENCE [LARGE SCALE GENOMIC DNA]</scope>
    <source>
        <strain evidence="2 3">ATCC 51222</strain>
    </source>
</reference>
<keyword evidence="3" id="KW-1185">Reference proteome</keyword>